<dbReference type="SMART" id="SM00901">
    <property type="entry name" value="FRG"/>
    <property type="match status" value="1"/>
</dbReference>
<accession>A0A6H0KSC8</accession>
<proteinExistence type="predicted"/>
<dbReference type="Pfam" id="PF08867">
    <property type="entry name" value="FRG"/>
    <property type="match status" value="1"/>
</dbReference>
<sequence>MVTGNEYIFPNIDDALAYVLDNEQRALAADTKRQTAPIMIRPPFQTSNVTKRQITVDNLDFPLSGYFNSAPSDSFIMSRLASGRYALKPNLRERKYLFRGETEFHSPCSPNLFRNVKQKRYIGELATGQEMMLLMLSHPLVQLLDLGVELNGRLFRFEMNLFGLTQHYYNRTSLLDLTSKPQVASFFATTCYDWKTDSYCPILDENHTPGVLYYYSLDIASDFKMNSLSTIGLQVFPRSGRQCGFLYDVQKGQDFNLLSKLQMVRFKHDSVIAKRIFDEFHGGVDLFPDDILMNHWKAFNRDRMVLSNRTVLANQIMNSNSSVEELTHELEDLGYEIQDYIPAFTQDELDKHYDAVKKGLWDEFCSKLYIPGDDGSMMAALKSLPYDYRYQWAFEAGVSHSIDYNQGFVLKRFANCLR</sequence>
<dbReference type="KEGG" id="bfc:BacF7301_19850"/>
<organism evidence="2 3">
    <name type="scientific">Bacteroides faecium</name>
    <dbReference type="NCBI Taxonomy" id="2715212"/>
    <lineage>
        <taxon>Bacteria</taxon>
        <taxon>Pseudomonadati</taxon>
        <taxon>Bacteroidota</taxon>
        <taxon>Bacteroidia</taxon>
        <taxon>Bacteroidales</taxon>
        <taxon>Bacteroidaceae</taxon>
        <taxon>Bacteroides</taxon>
    </lineage>
</organism>
<reference evidence="2 3" key="1">
    <citation type="submission" date="2020-03" db="EMBL/GenBank/DDBJ databases">
        <title>Genomic analysis of Bacteroides faecium CBA7301.</title>
        <authorList>
            <person name="Kim J."/>
            <person name="Roh S.W."/>
        </authorList>
    </citation>
    <scope>NUCLEOTIDE SEQUENCE [LARGE SCALE GENOMIC DNA]</scope>
    <source>
        <strain evidence="2 3">CBA7301</strain>
    </source>
</reference>
<dbReference type="Proteomes" id="UP000501780">
    <property type="component" value="Chromosome"/>
</dbReference>
<feature type="domain" description="FRG" evidence="1">
    <location>
        <begin position="92"/>
        <end position="194"/>
    </location>
</feature>
<protein>
    <submittedName>
        <fullName evidence="2">FRG domain-containing protein</fullName>
    </submittedName>
</protein>
<dbReference type="InterPro" id="IPR014966">
    <property type="entry name" value="FRG-dom"/>
</dbReference>
<evidence type="ECO:0000313" key="3">
    <source>
        <dbReference type="Proteomes" id="UP000501780"/>
    </source>
</evidence>
<dbReference type="EMBL" id="CP050831">
    <property type="protein sequence ID" value="QIU96262.1"/>
    <property type="molecule type" value="Genomic_DNA"/>
</dbReference>
<keyword evidence="3" id="KW-1185">Reference proteome</keyword>
<gene>
    <name evidence="2" type="ORF">BacF7301_19850</name>
</gene>
<evidence type="ECO:0000259" key="1">
    <source>
        <dbReference type="SMART" id="SM00901"/>
    </source>
</evidence>
<evidence type="ECO:0000313" key="2">
    <source>
        <dbReference type="EMBL" id="QIU96262.1"/>
    </source>
</evidence>
<dbReference type="RefSeq" id="WP_167965565.1">
    <property type="nucleotide sequence ID" value="NZ_CP050831.1"/>
</dbReference>
<name>A0A6H0KSC8_9BACE</name>
<dbReference type="AlphaFoldDB" id="A0A6H0KSC8"/>